<proteinExistence type="predicted"/>
<evidence type="ECO:0000313" key="2">
    <source>
        <dbReference type="EMBL" id="NLW34433.1"/>
    </source>
</evidence>
<evidence type="ECO:0000259" key="1">
    <source>
        <dbReference type="Pfam" id="PF02229"/>
    </source>
</evidence>
<sequence>VEDHKGAKIVDLRSYQIINDGELVPTRDGISFSPEKVDAVIELLREAQKKIAGAPAR</sequence>
<organism evidence="2 3">
    <name type="scientific">Syntrophorhabdus aromaticivorans</name>
    <dbReference type="NCBI Taxonomy" id="328301"/>
    <lineage>
        <taxon>Bacteria</taxon>
        <taxon>Pseudomonadati</taxon>
        <taxon>Thermodesulfobacteriota</taxon>
        <taxon>Syntrophorhabdia</taxon>
        <taxon>Syntrophorhabdales</taxon>
        <taxon>Syntrophorhabdaceae</taxon>
        <taxon>Syntrophorhabdus</taxon>
    </lineage>
</organism>
<evidence type="ECO:0000313" key="3">
    <source>
        <dbReference type="Proteomes" id="UP000777265"/>
    </source>
</evidence>
<dbReference type="Pfam" id="PF02229">
    <property type="entry name" value="PC4"/>
    <property type="match status" value="1"/>
</dbReference>
<feature type="domain" description="Transcriptional coactivator p15 (PC4) C-terminal" evidence="1">
    <location>
        <begin position="2"/>
        <end position="42"/>
    </location>
</feature>
<name>A0A971M281_9BACT</name>
<dbReference type="EMBL" id="JAAYEE010000050">
    <property type="protein sequence ID" value="NLW34433.1"/>
    <property type="molecule type" value="Genomic_DNA"/>
</dbReference>
<reference evidence="2" key="1">
    <citation type="journal article" date="2020" name="Biotechnol. Biofuels">
        <title>New insights from the biogas microbiome by comprehensive genome-resolved metagenomics of nearly 1600 species originating from multiple anaerobic digesters.</title>
        <authorList>
            <person name="Campanaro S."/>
            <person name="Treu L."/>
            <person name="Rodriguez-R L.M."/>
            <person name="Kovalovszki A."/>
            <person name="Ziels R.M."/>
            <person name="Maus I."/>
            <person name="Zhu X."/>
            <person name="Kougias P.G."/>
            <person name="Basile A."/>
            <person name="Luo G."/>
            <person name="Schluter A."/>
            <person name="Konstantinidis K.T."/>
            <person name="Angelidaki I."/>
        </authorList>
    </citation>
    <scope>NUCLEOTIDE SEQUENCE</scope>
    <source>
        <strain evidence="2">AS06rmzACSIP_7</strain>
    </source>
</reference>
<dbReference type="Gene3D" id="2.30.31.10">
    <property type="entry name" value="Transcriptional Coactivator Pc4, Chain A"/>
    <property type="match status" value="1"/>
</dbReference>
<dbReference type="SUPFAM" id="SSF54447">
    <property type="entry name" value="ssDNA-binding transcriptional regulator domain"/>
    <property type="match status" value="1"/>
</dbReference>
<feature type="non-terminal residue" evidence="2">
    <location>
        <position position="1"/>
    </location>
</feature>
<dbReference type="InterPro" id="IPR003173">
    <property type="entry name" value="PC4_C"/>
</dbReference>
<protein>
    <recommendedName>
        <fullName evidence="1">Transcriptional coactivator p15 (PC4) C-terminal domain-containing protein</fullName>
    </recommendedName>
</protein>
<accession>A0A971M281</accession>
<dbReference type="GO" id="GO:0006355">
    <property type="term" value="P:regulation of DNA-templated transcription"/>
    <property type="evidence" value="ECO:0007669"/>
    <property type="project" value="InterPro"/>
</dbReference>
<reference evidence="2" key="2">
    <citation type="submission" date="2020-01" db="EMBL/GenBank/DDBJ databases">
        <authorList>
            <person name="Campanaro S."/>
        </authorList>
    </citation>
    <scope>NUCLEOTIDE SEQUENCE</scope>
    <source>
        <strain evidence="2">AS06rmzACSIP_7</strain>
    </source>
</reference>
<dbReference type="GO" id="GO:0003677">
    <property type="term" value="F:DNA binding"/>
    <property type="evidence" value="ECO:0007669"/>
    <property type="project" value="InterPro"/>
</dbReference>
<dbReference type="InterPro" id="IPR009044">
    <property type="entry name" value="ssDNA-bd_transcriptional_reg"/>
</dbReference>
<dbReference type="Proteomes" id="UP000777265">
    <property type="component" value="Unassembled WGS sequence"/>
</dbReference>
<dbReference type="AlphaFoldDB" id="A0A971M281"/>
<gene>
    <name evidence="2" type="ORF">GXY80_02970</name>
</gene>
<comment type="caution">
    <text evidence="2">The sequence shown here is derived from an EMBL/GenBank/DDBJ whole genome shotgun (WGS) entry which is preliminary data.</text>
</comment>